<dbReference type="EMBL" id="FNGO01000021">
    <property type="protein sequence ID" value="SDM20988.1"/>
    <property type="molecule type" value="Genomic_DNA"/>
</dbReference>
<organism evidence="1 2">
    <name type="scientific">Halarsenatibacter silvermanii</name>
    <dbReference type="NCBI Taxonomy" id="321763"/>
    <lineage>
        <taxon>Bacteria</taxon>
        <taxon>Bacillati</taxon>
        <taxon>Bacillota</taxon>
        <taxon>Clostridia</taxon>
        <taxon>Halanaerobiales</taxon>
        <taxon>Halarsenatibacteraceae</taxon>
        <taxon>Halarsenatibacter</taxon>
    </lineage>
</organism>
<evidence type="ECO:0000313" key="1">
    <source>
        <dbReference type="EMBL" id="SDM20988.1"/>
    </source>
</evidence>
<gene>
    <name evidence="1" type="ORF">SAMN04488692_12139</name>
</gene>
<protein>
    <submittedName>
        <fullName evidence="1">Uncharacterized protein</fullName>
    </submittedName>
</protein>
<dbReference type="Proteomes" id="UP000199476">
    <property type="component" value="Unassembled WGS sequence"/>
</dbReference>
<evidence type="ECO:0000313" key="2">
    <source>
        <dbReference type="Proteomes" id="UP000199476"/>
    </source>
</evidence>
<name>A0A1G9RCN2_9FIRM</name>
<reference evidence="1 2" key="1">
    <citation type="submission" date="2016-10" db="EMBL/GenBank/DDBJ databases">
        <authorList>
            <person name="de Groot N.N."/>
        </authorList>
    </citation>
    <scope>NUCLEOTIDE SEQUENCE [LARGE SCALE GENOMIC DNA]</scope>
    <source>
        <strain evidence="1 2">SLAS-1</strain>
    </source>
</reference>
<dbReference type="RefSeq" id="WP_089761373.1">
    <property type="nucleotide sequence ID" value="NZ_FNGO01000021.1"/>
</dbReference>
<proteinExistence type="predicted"/>
<dbReference type="STRING" id="321763.SAMN04488692_12139"/>
<sequence>MAKSIGRIKKVKVDIIEGDEVVEKKYIIKKAGLGKYKKLTGAFAELLGLVPQVLEERGIEDTNEYLENMSIVDMLDIFPELFGYGVDQLAEVVAVILDEDEEFVSENIGLDEAVDIVEVALEVNNLKGLAAKAKNLLGGAKIEGLS</sequence>
<accession>A0A1G9RCN2</accession>
<keyword evidence="2" id="KW-1185">Reference proteome</keyword>
<dbReference type="AlphaFoldDB" id="A0A1G9RCN2"/>